<feature type="domain" description="Phage tail assembly chaperone-like" evidence="1">
    <location>
        <begin position="68"/>
        <end position="128"/>
    </location>
</feature>
<dbReference type="InterPro" id="IPR031893">
    <property type="entry name" value="Phage_tail_APC"/>
</dbReference>
<name>A0AAX3ZY43_9CAUD</name>
<evidence type="ECO:0000259" key="1">
    <source>
        <dbReference type="Pfam" id="PF16778"/>
    </source>
</evidence>
<evidence type="ECO:0000313" key="3">
    <source>
        <dbReference type="Proteomes" id="UP001301566"/>
    </source>
</evidence>
<dbReference type="Pfam" id="PF16778">
    <property type="entry name" value="Phage_tail_APC"/>
    <property type="match status" value="1"/>
</dbReference>
<dbReference type="EMBL" id="OR420740">
    <property type="protein sequence ID" value="WMM95242.1"/>
    <property type="molecule type" value="Genomic_DNA"/>
</dbReference>
<reference evidence="2 3" key="1">
    <citation type="submission" date="2023-08" db="EMBL/GenBank/DDBJ databases">
        <authorList>
            <person name="Du S."/>
            <person name="Wu Z."/>
            <person name="Wu Y."/>
            <person name="Yang M."/>
            <person name="Shao J."/>
            <person name="Liu H."/>
            <person name="Zhao Y."/>
            <person name="Zhang Z."/>
        </authorList>
    </citation>
    <scope>NUCLEOTIDE SEQUENCE [LARGE SCALE GENOMIC DNA]</scope>
</reference>
<dbReference type="Gene3D" id="6.10.140.1310">
    <property type="match status" value="1"/>
</dbReference>
<evidence type="ECO:0000313" key="2">
    <source>
        <dbReference type="EMBL" id="WMM95242.1"/>
    </source>
</evidence>
<organism evidence="2 3">
    <name type="scientific">Roseobacter phage CRP-114</name>
    <dbReference type="NCBI Taxonomy" id="3072842"/>
    <lineage>
        <taxon>Viruses</taxon>
        <taxon>Duplodnaviria</taxon>
        <taxon>Heunggongvirae</taxon>
        <taxon>Uroviricota</taxon>
        <taxon>Caudoviricetes</taxon>
        <taxon>Autographivirales</taxon>
        <taxon>Autographivirales incertae sedis</taxon>
        <taxon>Dynamenevirus</taxon>
        <taxon>Dynamenevirus CRP114</taxon>
    </lineage>
</organism>
<protein>
    <submittedName>
        <fullName evidence="2">Tail assembly chaperone protein</fullName>
    </submittedName>
</protein>
<sequence length="128" mass="14506">MQYIVYNTETREVYSYHIEESSALNNCPTGCAVASITVNDILAQPPSLFVDGSLVDDAARITEELENTTRFERDNLLKDIDAVTSNPLRWAELTSDKQAEWSAYRQQLLDVPQQSGFPHDITWPTKPE</sequence>
<dbReference type="Proteomes" id="UP001301566">
    <property type="component" value="Segment"/>
</dbReference>
<keyword evidence="3" id="KW-1185">Reference proteome</keyword>
<proteinExistence type="predicted"/>
<gene>
    <name evidence="2" type="ORF">CRP114_gp43</name>
</gene>
<accession>A0AAX3ZY43</accession>